<reference evidence="13" key="5">
    <citation type="journal article" date="2018" name="Nat. Plants">
        <title>Whole-genome landscape of Medicago truncatula symbiotic genes.</title>
        <authorList>
            <person name="Pecrix Y."/>
            <person name="Gamas P."/>
            <person name="Carrere S."/>
        </authorList>
    </citation>
    <scope>NUCLEOTIDE SEQUENCE</scope>
    <source>
        <tissue evidence="13">Leaves</tissue>
    </source>
</reference>
<evidence type="ECO:0000256" key="6">
    <source>
        <dbReference type="ARBA" id="ARBA00022729"/>
    </source>
</evidence>
<evidence type="ECO:0000256" key="2">
    <source>
        <dbReference type="ARBA" id="ARBA00009431"/>
    </source>
</evidence>
<reference evidence="12 15" key="2">
    <citation type="journal article" date="2014" name="BMC Genomics">
        <title>An improved genome release (version Mt4.0) for the model legume Medicago truncatula.</title>
        <authorList>
            <person name="Tang H."/>
            <person name="Krishnakumar V."/>
            <person name="Bidwell S."/>
            <person name="Rosen B."/>
            <person name="Chan A."/>
            <person name="Zhou S."/>
            <person name="Gentzbittel L."/>
            <person name="Childs K.L."/>
            <person name="Yandell M."/>
            <person name="Gundlach H."/>
            <person name="Mayer K.F."/>
            <person name="Schwartz D.C."/>
            <person name="Town C.D."/>
        </authorList>
    </citation>
    <scope>GENOME REANNOTATION</scope>
    <source>
        <strain evidence="12">A17</strain>
        <strain evidence="14 15">cv. Jemalong A17</strain>
    </source>
</reference>
<dbReference type="GO" id="GO:0006508">
    <property type="term" value="P:proteolysis"/>
    <property type="evidence" value="ECO:0007669"/>
    <property type="project" value="UniProtKB-KW"/>
</dbReference>
<dbReference type="GO" id="GO:0005773">
    <property type="term" value="C:vacuole"/>
    <property type="evidence" value="ECO:0000318"/>
    <property type="project" value="GO_Central"/>
</dbReference>
<dbReference type="KEGG" id="mtr:25492384"/>
<keyword evidence="15" id="KW-1185">Reference proteome</keyword>
<feature type="signal peptide" evidence="11">
    <location>
        <begin position="1"/>
        <end position="22"/>
    </location>
</feature>
<keyword evidence="8" id="KW-1015">Disulfide bond</keyword>
<dbReference type="FunFam" id="3.40.50.1820:FF:000060">
    <property type="entry name" value="Carboxypeptidase"/>
    <property type="match status" value="1"/>
</dbReference>
<evidence type="ECO:0000313" key="14">
    <source>
        <dbReference type="EnsemblPlants" id="KEH29969"/>
    </source>
</evidence>
<dbReference type="AlphaFoldDB" id="A0A072UJP4"/>
<comment type="function">
    <text evidence="10">Probable carboxypeptidase.</text>
</comment>
<dbReference type="InterPro" id="IPR029058">
    <property type="entry name" value="AB_hydrolase_fold"/>
</dbReference>
<keyword evidence="3" id="KW-0964">Secreted</keyword>
<dbReference type="EMBL" id="CM001220">
    <property type="protein sequence ID" value="KEH29969.1"/>
    <property type="molecule type" value="Genomic_DNA"/>
</dbReference>
<dbReference type="Pfam" id="PF00450">
    <property type="entry name" value="Peptidase_S10"/>
    <property type="match status" value="1"/>
</dbReference>
<reference evidence="16" key="4">
    <citation type="journal article" date="2018" name="Nat. Plants">
        <title>Whole-genome landscape of Medicago truncatula symbiotic genes.</title>
        <authorList>
            <person name="Pecrix Y."/>
            <person name="Staton S.E."/>
            <person name="Sallet E."/>
            <person name="Lelandais-Briere C."/>
            <person name="Moreau S."/>
            <person name="Carrere S."/>
            <person name="Blein T."/>
            <person name="Jardinaud M.F."/>
            <person name="Latrasse D."/>
            <person name="Zouine M."/>
            <person name="Zahm M."/>
            <person name="Kreplak J."/>
            <person name="Mayjonade B."/>
            <person name="Satge C."/>
            <person name="Perez M."/>
            <person name="Cauet S."/>
            <person name="Marande W."/>
            <person name="Chantry-Darmon C."/>
            <person name="Lopez-Roques C."/>
            <person name="Bouchez O."/>
            <person name="Berard A."/>
            <person name="Debelle F."/>
            <person name="Munos S."/>
            <person name="Bendahmane A."/>
            <person name="Berges H."/>
            <person name="Niebel A."/>
            <person name="Buitink J."/>
            <person name="Frugier F."/>
            <person name="Benhamed M."/>
            <person name="Crespi M."/>
            <person name="Gouzy J."/>
            <person name="Gamas P."/>
        </authorList>
    </citation>
    <scope>NUCLEOTIDE SEQUENCE [LARGE SCALE GENOMIC DNA]</scope>
    <source>
        <strain evidence="16">cv. Jemalong A17</strain>
    </source>
</reference>
<gene>
    <name evidence="14" type="primary">25492384</name>
    <name evidence="12" type="ordered locus">MTR_4g057600</name>
    <name evidence="13" type="ORF">MtrunA17_Chr4g0028281</name>
</gene>
<comment type="subcellular location">
    <subcellularLocation>
        <location evidence="1">Secreted</location>
    </subcellularLocation>
</comment>
<dbReference type="InterPro" id="IPR001563">
    <property type="entry name" value="Peptidase_S10"/>
</dbReference>
<dbReference type="SUPFAM" id="SSF53474">
    <property type="entry name" value="alpha/beta-Hydrolases"/>
    <property type="match status" value="1"/>
</dbReference>
<dbReference type="PROSITE" id="PS00131">
    <property type="entry name" value="CARBOXYPEPT_SER_SER"/>
    <property type="match status" value="1"/>
</dbReference>
<evidence type="ECO:0000256" key="5">
    <source>
        <dbReference type="ARBA" id="ARBA00022670"/>
    </source>
</evidence>
<evidence type="ECO:0000313" key="15">
    <source>
        <dbReference type="Proteomes" id="UP000002051"/>
    </source>
</evidence>
<dbReference type="InterPro" id="IPR018202">
    <property type="entry name" value="Ser_caboxypep_ser_AS"/>
</dbReference>
<evidence type="ECO:0000256" key="1">
    <source>
        <dbReference type="ARBA" id="ARBA00004613"/>
    </source>
</evidence>
<dbReference type="GO" id="GO:0004185">
    <property type="term" value="F:serine-type carboxypeptidase activity"/>
    <property type="evidence" value="ECO:0000318"/>
    <property type="project" value="GO_Central"/>
</dbReference>
<dbReference type="OrthoDB" id="443318at2759"/>
<evidence type="ECO:0000256" key="7">
    <source>
        <dbReference type="ARBA" id="ARBA00022801"/>
    </source>
</evidence>
<dbReference type="Gramene" id="rna23013">
    <property type="protein sequence ID" value="RHN60663.1"/>
    <property type="gene ID" value="gene23013"/>
</dbReference>
<evidence type="ECO:0000256" key="9">
    <source>
        <dbReference type="ARBA" id="ARBA00023180"/>
    </source>
</evidence>
<proteinExistence type="inferred from homology"/>
<dbReference type="PANTHER" id="PTHR11802:SF350">
    <property type="entry name" value="CARBOXYPEPTIDASE"/>
    <property type="match status" value="1"/>
</dbReference>
<evidence type="ECO:0000256" key="4">
    <source>
        <dbReference type="ARBA" id="ARBA00022645"/>
    </source>
</evidence>
<keyword evidence="9" id="KW-0325">Glycoprotein</keyword>
<keyword evidence="6 11" id="KW-0732">Signal</keyword>
<dbReference type="PROSITE" id="PS00560">
    <property type="entry name" value="CARBOXYPEPT_SER_HIS"/>
    <property type="match status" value="1"/>
</dbReference>
<evidence type="ECO:0000256" key="11">
    <source>
        <dbReference type="RuleBase" id="RU361156"/>
    </source>
</evidence>
<accession>A0A072UJP4</accession>
<organism evidence="12 15">
    <name type="scientific">Medicago truncatula</name>
    <name type="common">Barrel medic</name>
    <name type="synonym">Medicago tribuloides</name>
    <dbReference type="NCBI Taxonomy" id="3880"/>
    <lineage>
        <taxon>Eukaryota</taxon>
        <taxon>Viridiplantae</taxon>
        <taxon>Streptophyta</taxon>
        <taxon>Embryophyta</taxon>
        <taxon>Tracheophyta</taxon>
        <taxon>Spermatophyta</taxon>
        <taxon>Magnoliopsida</taxon>
        <taxon>eudicotyledons</taxon>
        <taxon>Gunneridae</taxon>
        <taxon>Pentapetalae</taxon>
        <taxon>rosids</taxon>
        <taxon>fabids</taxon>
        <taxon>Fabales</taxon>
        <taxon>Fabaceae</taxon>
        <taxon>Papilionoideae</taxon>
        <taxon>50 kb inversion clade</taxon>
        <taxon>NPAAA clade</taxon>
        <taxon>Hologalegina</taxon>
        <taxon>IRL clade</taxon>
        <taxon>Trifolieae</taxon>
        <taxon>Medicago</taxon>
    </lineage>
</organism>
<dbReference type="InterPro" id="IPR033124">
    <property type="entry name" value="Ser_caboxypep_his_AS"/>
</dbReference>
<dbReference type="PANTHER" id="PTHR11802">
    <property type="entry name" value="SERINE PROTEASE FAMILY S10 SERINE CARBOXYPEPTIDASE"/>
    <property type="match status" value="1"/>
</dbReference>
<dbReference type="PRINTS" id="PR00724">
    <property type="entry name" value="CRBOXYPTASEC"/>
</dbReference>
<keyword evidence="7 11" id="KW-0378">Hydrolase</keyword>
<dbReference type="GO" id="GO:0005576">
    <property type="term" value="C:extracellular region"/>
    <property type="evidence" value="ECO:0007669"/>
    <property type="project" value="UniProtKB-SubCell"/>
</dbReference>
<name>A0A072UJP4_MEDTR</name>
<reference evidence="12 15" key="1">
    <citation type="journal article" date="2011" name="Nature">
        <title>The Medicago genome provides insight into the evolution of rhizobial symbioses.</title>
        <authorList>
            <person name="Young N.D."/>
            <person name="Debelle F."/>
            <person name="Oldroyd G.E."/>
            <person name="Geurts R."/>
            <person name="Cannon S.B."/>
            <person name="Udvardi M.K."/>
            <person name="Benedito V.A."/>
            <person name="Mayer K.F."/>
            <person name="Gouzy J."/>
            <person name="Schoof H."/>
            <person name="Van de Peer Y."/>
            <person name="Proost S."/>
            <person name="Cook D.R."/>
            <person name="Meyers B.C."/>
            <person name="Spannagl M."/>
            <person name="Cheung F."/>
            <person name="De Mita S."/>
            <person name="Krishnakumar V."/>
            <person name="Gundlach H."/>
            <person name="Zhou S."/>
            <person name="Mudge J."/>
            <person name="Bharti A.K."/>
            <person name="Murray J.D."/>
            <person name="Naoumkina M.A."/>
            <person name="Rosen B."/>
            <person name="Silverstein K.A."/>
            <person name="Tang H."/>
            <person name="Rombauts S."/>
            <person name="Zhao P.X."/>
            <person name="Zhou P."/>
            <person name="Barbe V."/>
            <person name="Bardou P."/>
            <person name="Bechner M."/>
            <person name="Bellec A."/>
            <person name="Berger A."/>
            <person name="Berges H."/>
            <person name="Bidwell S."/>
            <person name="Bisseling T."/>
            <person name="Choisne N."/>
            <person name="Couloux A."/>
            <person name="Denny R."/>
            <person name="Deshpande S."/>
            <person name="Dai X."/>
            <person name="Doyle J.J."/>
            <person name="Dudez A.M."/>
            <person name="Farmer A.D."/>
            <person name="Fouteau S."/>
            <person name="Franken C."/>
            <person name="Gibelin C."/>
            <person name="Gish J."/>
            <person name="Goldstein S."/>
            <person name="Gonzalez A.J."/>
            <person name="Green P.J."/>
            <person name="Hallab A."/>
            <person name="Hartog M."/>
            <person name="Hua A."/>
            <person name="Humphray S.J."/>
            <person name="Jeong D.H."/>
            <person name="Jing Y."/>
            <person name="Jocker A."/>
            <person name="Kenton S.M."/>
            <person name="Kim D.J."/>
            <person name="Klee K."/>
            <person name="Lai H."/>
            <person name="Lang C."/>
            <person name="Lin S."/>
            <person name="Macmil S.L."/>
            <person name="Magdelenat G."/>
            <person name="Matthews L."/>
            <person name="McCorrison J."/>
            <person name="Monaghan E.L."/>
            <person name="Mun J.H."/>
            <person name="Najar F.Z."/>
            <person name="Nicholson C."/>
            <person name="Noirot C."/>
            <person name="O'Bleness M."/>
            <person name="Paule C.R."/>
            <person name="Poulain J."/>
            <person name="Prion F."/>
            <person name="Qin B."/>
            <person name="Qu C."/>
            <person name="Retzel E.F."/>
            <person name="Riddle C."/>
            <person name="Sallet E."/>
            <person name="Samain S."/>
            <person name="Samson N."/>
            <person name="Sanders I."/>
            <person name="Saurat O."/>
            <person name="Scarpelli C."/>
            <person name="Schiex T."/>
            <person name="Segurens B."/>
            <person name="Severin A.J."/>
            <person name="Sherrier D.J."/>
            <person name="Shi R."/>
            <person name="Sims S."/>
            <person name="Singer S.R."/>
            <person name="Sinharoy S."/>
            <person name="Sterck L."/>
            <person name="Viollet A."/>
            <person name="Wang B.B."/>
            <person name="Wang K."/>
            <person name="Wang M."/>
            <person name="Wang X."/>
            <person name="Warfsmann J."/>
            <person name="Weissenbach J."/>
            <person name="White D.D."/>
            <person name="White J.D."/>
            <person name="Wiley G.B."/>
            <person name="Wincker P."/>
            <person name="Xing Y."/>
            <person name="Yang L."/>
            <person name="Yao Z."/>
            <person name="Ying F."/>
            <person name="Zhai J."/>
            <person name="Zhou L."/>
            <person name="Zuber A."/>
            <person name="Denarie J."/>
            <person name="Dixon R.A."/>
            <person name="May G.D."/>
            <person name="Schwartz D.C."/>
            <person name="Rogers J."/>
            <person name="Quetier F."/>
            <person name="Town C.D."/>
            <person name="Roe B.A."/>
        </authorList>
    </citation>
    <scope>NUCLEOTIDE SEQUENCE [LARGE SCALE GENOMIC DNA]</scope>
    <source>
        <strain evidence="12">A17</strain>
        <strain evidence="14 15">cv. Jemalong A17</strain>
    </source>
</reference>
<dbReference type="EC" id="3.4.16.-" evidence="11"/>
<dbReference type="EMBL" id="PSQE01000004">
    <property type="protein sequence ID" value="RHN60663.1"/>
    <property type="molecule type" value="Genomic_DNA"/>
</dbReference>
<dbReference type="Proteomes" id="UP000265566">
    <property type="component" value="Chromosome 4"/>
</dbReference>
<evidence type="ECO:0000313" key="16">
    <source>
        <dbReference type="Proteomes" id="UP000265566"/>
    </source>
</evidence>
<dbReference type="HOGENOM" id="CLU_008523_10_1_1"/>
<feature type="chain" id="PRO_5014483323" description="Carboxypeptidase" evidence="11">
    <location>
        <begin position="23"/>
        <end position="494"/>
    </location>
</feature>
<evidence type="ECO:0000313" key="13">
    <source>
        <dbReference type="EMBL" id="RHN60663.1"/>
    </source>
</evidence>
<reference evidence="14" key="3">
    <citation type="submission" date="2015-04" db="UniProtKB">
        <authorList>
            <consortium name="EnsemblPlants"/>
        </authorList>
    </citation>
    <scope>IDENTIFICATION</scope>
    <source>
        <strain evidence="14">cv. Jemalong A17</strain>
    </source>
</reference>
<sequence length="494" mass="55505">MGFSETSLSVLLLFILFSSLYATSRITHHRHNPTSFSPNQRAEKLIRSLNLFPKNPVKMIHGHSVLDDFVPGKIVEKKFSFFGHSDGLSIDNLGHHAGYYSLPHSKAARMFYYFFKSRNNTNDDPVVIWLAGGPGCSGAIPLFYENGPFKIANNLSLVWNDYGWDKASNIIYIDQPIGTGFSYTSDDSDIRHDQTSISNDLYDFLQEFFKQHPEFVKNDFYITGESYAGHFAPALASRIRRGNKDKEGIIINLKGFAVGNGMTNPRIQYLAYPQYALDMKLIAKEDQDDINKLMPKCHDAIKTCEAGGKESCLLAFKQCEGVTNDILSIAGNINHYDIRKTCHGDLCYDFSNVMKLLNEKTVKDALGVGDIEFVSCSKIVYDALQQDWMKNHEVDIPSLLEEGIKVLIYVGEFDLLCNWLGNSNWVHAMEWSGRNQFVAAKTVPFLVDGAKAGLLNSYGPLSFLKVNDAGHMVPMDQPKAALQMLVNWMQGKLN</sequence>
<evidence type="ECO:0000313" key="12">
    <source>
        <dbReference type="EMBL" id="KEH29969.1"/>
    </source>
</evidence>
<dbReference type="Proteomes" id="UP000002051">
    <property type="component" value="Chromosome 4"/>
</dbReference>
<keyword evidence="5 11" id="KW-0645">Protease</keyword>
<protein>
    <recommendedName>
        <fullName evidence="11">Carboxypeptidase</fullName>
        <ecNumber evidence="11">3.4.16.-</ecNumber>
    </recommendedName>
</protein>
<evidence type="ECO:0000256" key="3">
    <source>
        <dbReference type="ARBA" id="ARBA00022525"/>
    </source>
</evidence>
<dbReference type="Gene3D" id="3.40.50.1820">
    <property type="entry name" value="alpha/beta hydrolase"/>
    <property type="match status" value="1"/>
</dbReference>
<dbReference type="EnsemblPlants" id="KEH29969">
    <property type="protein sequence ID" value="KEH29969"/>
    <property type="gene ID" value="MTR_4g057600"/>
</dbReference>
<comment type="similarity">
    <text evidence="2 11">Belongs to the peptidase S10 family.</text>
</comment>
<evidence type="ECO:0000256" key="10">
    <source>
        <dbReference type="ARBA" id="ARBA00037399"/>
    </source>
</evidence>
<keyword evidence="4 11" id="KW-0121">Carboxypeptidase</keyword>
<evidence type="ECO:0000256" key="8">
    <source>
        <dbReference type="ARBA" id="ARBA00023157"/>
    </source>
</evidence>